<name>A0ABQ6EMF8_9VIBR</name>
<dbReference type="EMBL" id="BSPV01000003">
    <property type="protein sequence ID" value="GLT13999.1"/>
    <property type="molecule type" value="Genomic_DNA"/>
</dbReference>
<accession>A0ABQ6EMF8</accession>
<protein>
    <submittedName>
        <fullName evidence="1">Uncharacterized protein</fullName>
    </submittedName>
</protein>
<sequence length="61" mass="7290">MNDSSDSKKIRLKSIINQLIILTPTHKWVNYPIISKFNDLYQILLHYRRTKSVHAEKGFQF</sequence>
<comment type="caution">
    <text evidence="1">The sequence shown here is derived from an EMBL/GenBank/DDBJ whole genome shotgun (WGS) entry which is preliminary data.</text>
</comment>
<evidence type="ECO:0000313" key="1">
    <source>
        <dbReference type="EMBL" id="GLT13999.1"/>
    </source>
</evidence>
<keyword evidence="2" id="KW-1185">Reference proteome</keyword>
<organism evidence="1 2">
    <name type="scientific">Vibrio algivorus</name>
    <dbReference type="NCBI Taxonomy" id="1667024"/>
    <lineage>
        <taxon>Bacteria</taxon>
        <taxon>Pseudomonadati</taxon>
        <taxon>Pseudomonadota</taxon>
        <taxon>Gammaproteobacteria</taxon>
        <taxon>Vibrionales</taxon>
        <taxon>Vibrionaceae</taxon>
        <taxon>Vibrio</taxon>
    </lineage>
</organism>
<gene>
    <name evidence="1" type="ORF">GCM10007931_09730</name>
</gene>
<evidence type="ECO:0000313" key="2">
    <source>
        <dbReference type="Proteomes" id="UP001157156"/>
    </source>
</evidence>
<proteinExistence type="predicted"/>
<dbReference type="Proteomes" id="UP001157156">
    <property type="component" value="Unassembled WGS sequence"/>
</dbReference>
<reference evidence="2" key="1">
    <citation type="journal article" date="2019" name="Int. J. Syst. Evol. Microbiol.">
        <title>The Global Catalogue of Microorganisms (GCM) 10K type strain sequencing project: providing services to taxonomists for standard genome sequencing and annotation.</title>
        <authorList>
            <consortium name="The Broad Institute Genomics Platform"/>
            <consortium name="The Broad Institute Genome Sequencing Center for Infectious Disease"/>
            <person name="Wu L."/>
            <person name="Ma J."/>
        </authorList>
    </citation>
    <scope>NUCLEOTIDE SEQUENCE [LARGE SCALE GENOMIC DNA]</scope>
    <source>
        <strain evidence="2">NBRC 111146</strain>
    </source>
</reference>